<evidence type="ECO:0000256" key="3">
    <source>
        <dbReference type="ARBA" id="ARBA00022679"/>
    </source>
</evidence>
<feature type="transmembrane region" description="Helical" evidence="11">
    <location>
        <begin position="20"/>
        <end position="39"/>
    </location>
</feature>
<keyword evidence="3" id="KW-0808">Transferase</keyword>
<feature type="transmembrane region" description="Helical" evidence="11">
    <location>
        <begin position="96"/>
        <end position="113"/>
    </location>
</feature>
<evidence type="ECO:0000256" key="1">
    <source>
        <dbReference type="ARBA" id="ARBA00004141"/>
    </source>
</evidence>
<evidence type="ECO:0000256" key="4">
    <source>
        <dbReference type="ARBA" id="ARBA00022692"/>
    </source>
</evidence>
<evidence type="ECO:0000256" key="9">
    <source>
        <dbReference type="ARBA" id="ARBA00023012"/>
    </source>
</evidence>
<feature type="domain" description="Sensor protein KdpD transmembrane" evidence="12">
    <location>
        <begin position="25"/>
        <end position="118"/>
    </location>
</feature>
<evidence type="ECO:0000256" key="10">
    <source>
        <dbReference type="ARBA" id="ARBA00023136"/>
    </source>
</evidence>
<dbReference type="Proteomes" id="UP001165363">
    <property type="component" value="Unassembled WGS sequence"/>
</dbReference>
<gene>
    <name evidence="13" type="ORF">LZ536_06510</name>
</gene>
<dbReference type="InterPro" id="IPR038318">
    <property type="entry name" value="KdpD_sf"/>
</dbReference>
<evidence type="ECO:0000256" key="2">
    <source>
        <dbReference type="ARBA" id="ARBA00022553"/>
    </source>
</evidence>
<dbReference type="InterPro" id="IPR025201">
    <property type="entry name" value="KdpD_TM"/>
</dbReference>
<keyword evidence="2" id="KW-0597">Phosphoprotein</keyword>
<evidence type="ECO:0000259" key="12">
    <source>
        <dbReference type="Pfam" id="PF13493"/>
    </source>
</evidence>
<organism evidence="13 14">
    <name type="scientific">Sphingomonas alba</name>
    <dbReference type="NCBI Taxonomy" id="2908208"/>
    <lineage>
        <taxon>Bacteria</taxon>
        <taxon>Pseudomonadati</taxon>
        <taxon>Pseudomonadota</taxon>
        <taxon>Alphaproteobacteria</taxon>
        <taxon>Sphingomonadales</taxon>
        <taxon>Sphingomonadaceae</taxon>
        <taxon>Sphingomonas</taxon>
    </lineage>
</organism>
<evidence type="ECO:0000256" key="8">
    <source>
        <dbReference type="ARBA" id="ARBA00022989"/>
    </source>
</evidence>
<dbReference type="Gene3D" id="1.20.120.620">
    <property type="entry name" value="Backbone structure of the membrane domain of e. Coli histidine kinase receptor kdpd"/>
    <property type="match status" value="1"/>
</dbReference>
<evidence type="ECO:0000256" key="5">
    <source>
        <dbReference type="ARBA" id="ARBA00022741"/>
    </source>
</evidence>
<keyword evidence="7" id="KW-0067">ATP-binding</keyword>
<dbReference type="Pfam" id="PF13493">
    <property type="entry name" value="DUF4118"/>
    <property type="match status" value="1"/>
</dbReference>
<accession>A0ABT0RLN4</accession>
<comment type="subcellular location">
    <subcellularLocation>
        <location evidence="1">Membrane</location>
        <topology evidence="1">Multi-pass membrane protein</topology>
    </subcellularLocation>
</comment>
<evidence type="ECO:0000256" key="6">
    <source>
        <dbReference type="ARBA" id="ARBA00022777"/>
    </source>
</evidence>
<evidence type="ECO:0000256" key="11">
    <source>
        <dbReference type="SAM" id="Phobius"/>
    </source>
</evidence>
<keyword evidence="8 11" id="KW-1133">Transmembrane helix</keyword>
<protein>
    <submittedName>
        <fullName evidence="13">DUF4118 domain-containing protein</fullName>
    </submittedName>
</protein>
<keyword evidence="4 11" id="KW-0812">Transmembrane</keyword>
<proteinExistence type="predicted"/>
<keyword evidence="10 11" id="KW-0472">Membrane</keyword>
<reference evidence="13" key="1">
    <citation type="submission" date="2022-05" db="EMBL/GenBank/DDBJ databases">
        <authorList>
            <person name="Jo J.-H."/>
            <person name="Im W.-T."/>
        </authorList>
    </citation>
    <scope>NUCLEOTIDE SEQUENCE</scope>
    <source>
        <strain evidence="13">SE158</strain>
    </source>
</reference>
<feature type="transmembrane region" description="Helical" evidence="11">
    <location>
        <begin position="51"/>
        <end position="76"/>
    </location>
</feature>
<comment type="caution">
    <text evidence="13">The sequence shown here is derived from an EMBL/GenBank/DDBJ whole genome shotgun (WGS) entry which is preliminary data.</text>
</comment>
<keyword evidence="9" id="KW-0902">Two-component regulatory system</keyword>
<evidence type="ECO:0000256" key="7">
    <source>
        <dbReference type="ARBA" id="ARBA00022840"/>
    </source>
</evidence>
<dbReference type="RefSeq" id="WP_249847554.1">
    <property type="nucleotide sequence ID" value="NZ_JAMGBD010000001.1"/>
</dbReference>
<evidence type="ECO:0000313" key="14">
    <source>
        <dbReference type="Proteomes" id="UP001165363"/>
    </source>
</evidence>
<sequence>MSLVGVLKRWLVEPPVFDAMVLPCAFAAVTVPTALRFVVDDHISGVAFSPYLPFVLIAALLMDWRYAALVALASAAVADMMFIDPRFVPIAGPTDVFGILVFLGTSALMLTLVRAARYFVRNSPGPVACESKATGIIFSLEDGQAWASWSGCGSRQRLGPEEEVAGMMKDFLAQVEIGRRLNRQPL</sequence>
<keyword evidence="5" id="KW-0547">Nucleotide-binding</keyword>
<name>A0ABT0RLN4_9SPHN</name>
<evidence type="ECO:0000313" key="13">
    <source>
        <dbReference type="EMBL" id="MCL6683552.1"/>
    </source>
</evidence>
<dbReference type="EMBL" id="JAMGBD010000001">
    <property type="protein sequence ID" value="MCL6683552.1"/>
    <property type="molecule type" value="Genomic_DNA"/>
</dbReference>
<keyword evidence="14" id="KW-1185">Reference proteome</keyword>
<keyword evidence="6" id="KW-0418">Kinase</keyword>